<feature type="domain" description="EF-hand" evidence="4">
    <location>
        <begin position="43"/>
        <end position="78"/>
    </location>
</feature>
<dbReference type="GO" id="GO:0005509">
    <property type="term" value="F:calcium ion binding"/>
    <property type="evidence" value="ECO:0007669"/>
    <property type="project" value="InterPro"/>
</dbReference>
<sequence>VARRVGQALSAPEELFKKFDVTGDGALSQPEFERMLLTQDPRMSREDVMALWRMADSDGNGQVDLYELMSALRRMQLEAELPGLTATSSAPVALRSRDRVVEVRVAQLISRFKDSGLTLAQACGYFDQQASGFLDHANFQRMLDWGQISIQPWEQEAIFASACDPTHPGFLNYNELARQNDFAAQAKTAGEAAMRAVSGPSNDAPAKAQQFAAWMREHQVNLPEVFQFYDSNGNGLLERTELTALLRAADPGISEQLSHRIFDLSASNGRVGFQDFTRSFGLSPEPPAPPMLASPAHWAAAPESNSVFAAAAQSPAVQALASRVQSWLEPALLAKSMGVEGLGGAGRAGRISRSDFERLCLTLEPGLEAKELLRLFGAVRAAQAIPGHPLSDEATGLPPGLVRGTLASLRFSCGKLRCLL</sequence>
<reference evidence="5" key="1">
    <citation type="submission" date="2021-02" db="EMBL/GenBank/DDBJ databases">
        <authorList>
            <person name="Dougan E. K."/>
            <person name="Rhodes N."/>
            <person name="Thang M."/>
            <person name="Chan C."/>
        </authorList>
    </citation>
    <scope>NUCLEOTIDE SEQUENCE</scope>
</reference>
<dbReference type="SMART" id="SM00054">
    <property type="entry name" value="EFh"/>
    <property type="match status" value="3"/>
</dbReference>
<keyword evidence="6" id="KW-1185">Reference proteome</keyword>
<evidence type="ECO:0000256" key="1">
    <source>
        <dbReference type="ARBA" id="ARBA00022723"/>
    </source>
</evidence>
<keyword evidence="3" id="KW-0106">Calcium</keyword>
<gene>
    <name evidence="5" type="ORF">PGLA1383_LOCUS46694</name>
</gene>
<dbReference type="OrthoDB" id="313446at2759"/>
<protein>
    <recommendedName>
        <fullName evidence="4">EF-hand domain-containing protein</fullName>
    </recommendedName>
</protein>
<proteinExistence type="predicted"/>
<evidence type="ECO:0000259" key="4">
    <source>
        <dbReference type="PROSITE" id="PS50222"/>
    </source>
</evidence>
<dbReference type="Gene3D" id="1.10.238.10">
    <property type="entry name" value="EF-hand"/>
    <property type="match status" value="2"/>
</dbReference>
<comment type="caution">
    <text evidence="5">The sequence shown here is derived from an EMBL/GenBank/DDBJ whole genome shotgun (WGS) entry which is preliminary data.</text>
</comment>
<dbReference type="PROSITE" id="PS50222">
    <property type="entry name" value="EF_HAND_2"/>
    <property type="match status" value="3"/>
</dbReference>
<dbReference type="SUPFAM" id="SSF47473">
    <property type="entry name" value="EF-hand"/>
    <property type="match status" value="2"/>
</dbReference>
<feature type="non-terminal residue" evidence="5">
    <location>
        <position position="1"/>
    </location>
</feature>
<dbReference type="InterPro" id="IPR011992">
    <property type="entry name" value="EF-hand-dom_pair"/>
</dbReference>
<dbReference type="Pfam" id="PF13499">
    <property type="entry name" value="EF-hand_7"/>
    <property type="match status" value="1"/>
</dbReference>
<dbReference type="InterPro" id="IPR039647">
    <property type="entry name" value="EF_hand_pair_protein_CML-like"/>
</dbReference>
<dbReference type="AlphaFoldDB" id="A0A813GYE4"/>
<dbReference type="CDD" id="cd00051">
    <property type="entry name" value="EFh"/>
    <property type="match status" value="2"/>
</dbReference>
<keyword evidence="1" id="KW-0479">Metal-binding</keyword>
<dbReference type="EMBL" id="CAJNNV010029849">
    <property type="protein sequence ID" value="CAE8630318.1"/>
    <property type="molecule type" value="Genomic_DNA"/>
</dbReference>
<name>A0A813GYE4_POLGL</name>
<feature type="domain" description="EF-hand" evidence="4">
    <location>
        <begin position="7"/>
        <end position="42"/>
    </location>
</feature>
<accession>A0A813GYE4</accession>
<evidence type="ECO:0000313" key="6">
    <source>
        <dbReference type="Proteomes" id="UP000654075"/>
    </source>
</evidence>
<dbReference type="InterPro" id="IPR002048">
    <property type="entry name" value="EF_hand_dom"/>
</dbReference>
<feature type="domain" description="EF-hand" evidence="4">
    <location>
        <begin position="217"/>
        <end position="252"/>
    </location>
</feature>
<dbReference type="PANTHER" id="PTHR10891">
    <property type="entry name" value="EF-HAND CALCIUM-BINDING DOMAIN CONTAINING PROTEIN"/>
    <property type="match status" value="1"/>
</dbReference>
<organism evidence="5 6">
    <name type="scientific">Polarella glacialis</name>
    <name type="common">Dinoflagellate</name>
    <dbReference type="NCBI Taxonomy" id="89957"/>
    <lineage>
        <taxon>Eukaryota</taxon>
        <taxon>Sar</taxon>
        <taxon>Alveolata</taxon>
        <taxon>Dinophyceae</taxon>
        <taxon>Suessiales</taxon>
        <taxon>Suessiaceae</taxon>
        <taxon>Polarella</taxon>
    </lineage>
</organism>
<keyword evidence="2" id="KW-0677">Repeat</keyword>
<evidence type="ECO:0000256" key="2">
    <source>
        <dbReference type="ARBA" id="ARBA00022737"/>
    </source>
</evidence>
<evidence type="ECO:0000256" key="3">
    <source>
        <dbReference type="ARBA" id="ARBA00022837"/>
    </source>
</evidence>
<dbReference type="InterPro" id="IPR018247">
    <property type="entry name" value="EF_Hand_1_Ca_BS"/>
</dbReference>
<dbReference type="PROSITE" id="PS00018">
    <property type="entry name" value="EF_HAND_1"/>
    <property type="match status" value="2"/>
</dbReference>
<evidence type="ECO:0000313" key="5">
    <source>
        <dbReference type="EMBL" id="CAE8630318.1"/>
    </source>
</evidence>
<dbReference type="Proteomes" id="UP000654075">
    <property type="component" value="Unassembled WGS sequence"/>
</dbReference>